<keyword evidence="3" id="KW-1133">Transmembrane helix</keyword>
<feature type="transmembrane region" description="Helical" evidence="3">
    <location>
        <begin position="33"/>
        <end position="54"/>
    </location>
</feature>
<dbReference type="InterPro" id="IPR058792">
    <property type="entry name" value="Beta-barrel_RND_2"/>
</dbReference>
<proteinExistence type="predicted"/>
<dbReference type="EMBL" id="CP003587">
    <property type="protein sequence ID" value="AGY60714.1"/>
    <property type="molecule type" value="Genomic_DNA"/>
</dbReference>
<reference evidence="7 8" key="1">
    <citation type="journal article" date="2013" name="PLoS ONE">
        <title>Cultivation and Complete Genome Sequencing of Gloeobacter kilaueensis sp. nov., from a Lava Cave in Kilauea Caldera, Hawai'i.</title>
        <authorList>
            <person name="Saw J.H."/>
            <person name="Schatz M."/>
            <person name="Brown M.V."/>
            <person name="Kunkel D.D."/>
            <person name="Foster J.S."/>
            <person name="Shick H."/>
            <person name="Christensen S."/>
            <person name="Hou S."/>
            <person name="Wan X."/>
            <person name="Donachie S.P."/>
        </authorList>
    </citation>
    <scope>NUCLEOTIDE SEQUENCE [LARGE SCALE GENOMIC DNA]</scope>
    <source>
        <strain evidence="8">JS</strain>
    </source>
</reference>
<dbReference type="PRINTS" id="PR01490">
    <property type="entry name" value="RTXTOXIND"/>
</dbReference>
<dbReference type="Pfam" id="PF25917">
    <property type="entry name" value="BSH_RND"/>
    <property type="match status" value="2"/>
</dbReference>
<dbReference type="OrthoDB" id="9811754at2"/>
<feature type="domain" description="CusB-like beta-barrel" evidence="6">
    <location>
        <begin position="334"/>
        <end position="377"/>
    </location>
</feature>
<dbReference type="GO" id="GO:0030313">
    <property type="term" value="C:cell envelope"/>
    <property type="evidence" value="ECO:0007669"/>
    <property type="project" value="UniProtKB-SubCell"/>
</dbReference>
<evidence type="ECO:0000256" key="2">
    <source>
        <dbReference type="SAM" id="Coils"/>
    </source>
</evidence>
<dbReference type="STRING" id="1183438.GKIL_4468"/>
<dbReference type="PANTHER" id="PTHR30386:SF19">
    <property type="entry name" value="MULTIDRUG EXPORT PROTEIN EMRA-RELATED"/>
    <property type="match status" value="1"/>
</dbReference>
<keyword evidence="8" id="KW-1185">Reference proteome</keyword>
<dbReference type="InterPro" id="IPR058625">
    <property type="entry name" value="MdtA-like_BSH"/>
</dbReference>
<protein>
    <submittedName>
        <fullName evidence="7">Secretion protein HlyD family protein</fullName>
    </submittedName>
</protein>
<dbReference type="AlphaFoldDB" id="U5QSR2"/>
<dbReference type="PANTHER" id="PTHR30386">
    <property type="entry name" value="MEMBRANE FUSION SUBUNIT OF EMRAB-TOLC MULTIDRUG EFFLUX PUMP"/>
    <property type="match status" value="1"/>
</dbReference>
<keyword evidence="2" id="KW-0175">Coiled coil</keyword>
<dbReference type="SUPFAM" id="SSF111369">
    <property type="entry name" value="HlyD-like secretion proteins"/>
    <property type="match status" value="3"/>
</dbReference>
<dbReference type="eggNOG" id="COG1566">
    <property type="taxonomic scope" value="Bacteria"/>
</dbReference>
<dbReference type="Proteomes" id="UP000017396">
    <property type="component" value="Chromosome"/>
</dbReference>
<evidence type="ECO:0000259" key="6">
    <source>
        <dbReference type="Pfam" id="PF25954"/>
    </source>
</evidence>
<dbReference type="PATRIC" id="fig|1183438.3.peg.4396"/>
<dbReference type="HOGENOM" id="CLU_018816_15_1_3"/>
<dbReference type="GO" id="GO:0055085">
    <property type="term" value="P:transmembrane transport"/>
    <property type="evidence" value="ECO:0007669"/>
    <property type="project" value="InterPro"/>
</dbReference>
<organism evidence="7 8">
    <name type="scientific">Gloeobacter kilaueensis (strain ATCC BAA-2537 / CCAP 1431/1 / ULC 316 / JS1)</name>
    <dbReference type="NCBI Taxonomy" id="1183438"/>
    <lineage>
        <taxon>Bacteria</taxon>
        <taxon>Bacillati</taxon>
        <taxon>Cyanobacteriota</taxon>
        <taxon>Cyanophyceae</taxon>
        <taxon>Gloeobacterales</taxon>
        <taxon>Gloeobacteraceae</taxon>
        <taxon>Gloeobacter</taxon>
    </lineage>
</organism>
<feature type="domain" description="Multidrug resistance protein MdtA-like barrel-sandwich hybrid" evidence="5">
    <location>
        <begin position="271"/>
        <end position="331"/>
    </location>
</feature>
<evidence type="ECO:0000256" key="3">
    <source>
        <dbReference type="SAM" id="Phobius"/>
    </source>
</evidence>
<comment type="subcellular location">
    <subcellularLocation>
        <location evidence="1">Cell envelope</location>
    </subcellularLocation>
</comment>
<accession>U5QSR2</accession>
<dbReference type="Gene3D" id="1.10.287.470">
    <property type="entry name" value="Helix hairpin bin"/>
    <property type="match status" value="1"/>
</dbReference>
<dbReference type="Gene3D" id="2.40.50.100">
    <property type="match status" value="1"/>
</dbReference>
<evidence type="ECO:0000313" key="8">
    <source>
        <dbReference type="Proteomes" id="UP000017396"/>
    </source>
</evidence>
<gene>
    <name evidence="7" type="primary">emrA</name>
    <name evidence="7" type="ORF">GKIL_4468</name>
</gene>
<feature type="domain" description="Multidrug resistance protein MdtA-like alpha-helical hairpin" evidence="4">
    <location>
        <begin position="175"/>
        <end position="240"/>
    </location>
</feature>
<dbReference type="InterPro" id="IPR050739">
    <property type="entry name" value="MFP"/>
</dbReference>
<evidence type="ECO:0000259" key="4">
    <source>
        <dbReference type="Pfam" id="PF25876"/>
    </source>
</evidence>
<dbReference type="Pfam" id="PF25954">
    <property type="entry name" value="Beta-barrel_RND_2"/>
    <property type="match status" value="1"/>
</dbReference>
<dbReference type="KEGG" id="glj:GKIL_4468"/>
<feature type="coiled-coil region" evidence="2">
    <location>
        <begin position="172"/>
        <end position="216"/>
    </location>
</feature>
<evidence type="ECO:0000313" key="7">
    <source>
        <dbReference type="EMBL" id="AGY60714.1"/>
    </source>
</evidence>
<dbReference type="Pfam" id="PF25876">
    <property type="entry name" value="HH_MFP_RND"/>
    <property type="match status" value="1"/>
</dbReference>
<name>U5QSR2_GLOK1</name>
<keyword evidence="3" id="KW-0812">Transmembrane</keyword>
<evidence type="ECO:0000259" key="5">
    <source>
        <dbReference type="Pfam" id="PF25917"/>
    </source>
</evidence>
<evidence type="ECO:0000256" key="1">
    <source>
        <dbReference type="ARBA" id="ARBA00004196"/>
    </source>
</evidence>
<keyword evidence="3" id="KW-0472">Membrane</keyword>
<feature type="domain" description="Multidrug resistance protein MdtA-like barrel-sandwich hybrid" evidence="5">
    <location>
        <begin position="75"/>
        <end position="157"/>
    </location>
</feature>
<dbReference type="Gene3D" id="2.40.30.170">
    <property type="match status" value="1"/>
</dbReference>
<dbReference type="InterPro" id="IPR058624">
    <property type="entry name" value="MdtA-like_HH"/>
</dbReference>
<sequence length="432" mass="45677">MKNAKVATVPAELTEREAADAPTRPLKKGLPRILLLAGLGMGLAAAGVAGFHWWQYASSHEETDDAYVSGHIHPVSARINGTVQKVLIDDNQPVKVGQPLVLLDPRDYQVQLQQAQAALAVAKRQAETARSNIAFAAGRAGAQQTTAGGNVGAAEAAIRSAQSVVVEAQAGIPAAQAQLAQANANLTKARLDYERYQNLEKEGVVARQQLDTARATYQVQVAARDAAAEGVRQAQARLAQARQGVANARAGLLQSEGSLQDARAANLQTDVNRAQYEAALAAVQQAEANVRNAQLQLSYTRIAAPIAGRIGKRTVEAGQRVQPGQPLLSVVQNQVWVTANFKETQLAHMRPGQTVEVKVDALGGKAFEGRVNSFSPGSGQTFALLPADNATGNFTKIVQRVPVKIVLDPASVRGYEPLLVPGLSVTSSVEVK</sequence>
<dbReference type="RefSeq" id="WP_023176106.1">
    <property type="nucleotide sequence ID" value="NC_022600.1"/>
</dbReference>